<feature type="transmembrane region" description="Helical" evidence="1">
    <location>
        <begin position="506"/>
        <end position="531"/>
    </location>
</feature>
<dbReference type="AlphaFoldDB" id="G9QLW6"/>
<feature type="transmembrane region" description="Helical" evidence="1">
    <location>
        <begin position="197"/>
        <end position="217"/>
    </location>
</feature>
<dbReference type="EMBL" id="ACWF01000106">
    <property type="protein sequence ID" value="EHL77756.1"/>
    <property type="molecule type" value="Genomic_DNA"/>
</dbReference>
<feature type="domain" description="Zinc-ribbon" evidence="2">
    <location>
        <begin position="42"/>
        <end position="64"/>
    </location>
</feature>
<feature type="transmembrane region" description="Helical" evidence="1">
    <location>
        <begin position="95"/>
        <end position="116"/>
    </location>
</feature>
<feature type="transmembrane region" description="Helical" evidence="1">
    <location>
        <begin position="465"/>
        <end position="486"/>
    </location>
</feature>
<evidence type="ECO:0000313" key="3">
    <source>
        <dbReference type="EMBL" id="EHL77756.1"/>
    </source>
</evidence>
<gene>
    <name evidence="3" type="ORF">HMPREF1015_02024</name>
</gene>
<keyword evidence="1" id="KW-1133">Transmembrane helix</keyword>
<reference evidence="3 4" key="1">
    <citation type="submission" date="2011-09" db="EMBL/GenBank/DDBJ databases">
        <title>The Genome Sequence of Bacillus smithii 7_3_47FAA.</title>
        <authorList>
            <consortium name="The Broad Institute Genome Sequencing Platform"/>
            <person name="Earl A."/>
            <person name="Ward D."/>
            <person name="Feldgarden M."/>
            <person name="Gevers D."/>
            <person name="Daigneault M."/>
            <person name="Strauss J."/>
            <person name="Allen-Vercoe E."/>
            <person name="Young S.K."/>
            <person name="Zeng Q."/>
            <person name="Gargeya S."/>
            <person name="Fitzgerald M."/>
            <person name="Haas B."/>
            <person name="Abouelleil A."/>
            <person name="Alvarado L."/>
            <person name="Arachchi H.M."/>
            <person name="Berlin A."/>
            <person name="Brown A."/>
            <person name="Chapman S.B."/>
            <person name="Chen Z."/>
            <person name="Dunbar C."/>
            <person name="Freedman E."/>
            <person name="Gearin G."/>
            <person name="Goldberg J."/>
            <person name="Griggs A."/>
            <person name="Gujja S."/>
            <person name="Heiman D."/>
            <person name="Howarth C."/>
            <person name="Larson L."/>
            <person name="Lui A."/>
            <person name="MacDonald P.J.P."/>
            <person name="Montmayeur A."/>
            <person name="Murphy C."/>
            <person name="Neiman D."/>
            <person name="Pearson M."/>
            <person name="Priest M."/>
            <person name="Roberts A."/>
            <person name="Saif S."/>
            <person name="Shea T."/>
            <person name="Shenoy N."/>
            <person name="Sisk P."/>
            <person name="Stolte C."/>
            <person name="Sykes S."/>
            <person name="Wortman J."/>
            <person name="Nusbaum C."/>
            <person name="Birren B."/>
        </authorList>
    </citation>
    <scope>NUCLEOTIDE SEQUENCE [LARGE SCALE GENOMIC DNA]</scope>
    <source>
        <strain evidence="3 4">7_3_47FAA</strain>
    </source>
</reference>
<protein>
    <recommendedName>
        <fullName evidence="2">Zinc-ribbon domain-containing protein</fullName>
    </recommendedName>
</protein>
<evidence type="ECO:0000259" key="2">
    <source>
        <dbReference type="Pfam" id="PF13240"/>
    </source>
</evidence>
<keyword evidence="1" id="KW-0472">Membrane</keyword>
<dbReference type="Pfam" id="PF13240">
    <property type="entry name" value="Zn_Ribbon_1"/>
    <property type="match status" value="1"/>
</dbReference>
<dbReference type="HOGENOM" id="CLU_526460_0_0_9"/>
<feature type="transmembrane region" description="Helical" evidence="1">
    <location>
        <begin position="365"/>
        <end position="385"/>
    </location>
</feature>
<evidence type="ECO:0000256" key="1">
    <source>
        <dbReference type="SAM" id="Phobius"/>
    </source>
</evidence>
<name>G9QLW6_9BACI</name>
<evidence type="ECO:0000313" key="4">
    <source>
        <dbReference type="Proteomes" id="UP000011747"/>
    </source>
</evidence>
<dbReference type="RefSeq" id="WP_004439486.1">
    <property type="nucleotide sequence ID" value="NZ_JH414756.1"/>
</dbReference>
<feature type="transmembrane region" description="Helical" evidence="1">
    <location>
        <begin position="433"/>
        <end position="453"/>
    </location>
</feature>
<accession>G9QLW6</accession>
<feature type="transmembrane region" description="Helical" evidence="1">
    <location>
        <begin position="324"/>
        <end position="344"/>
    </location>
</feature>
<dbReference type="InterPro" id="IPR026870">
    <property type="entry name" value="Zinc_ribbon_dom"/>
</dbReference>
<feature type="transmembrane region" description="Helical" evidence="1">
    <location>
        <begin position="275"/>
        <end position="297"/>
    </location>
</feature>
<feature type="transmembrane region" description="Helical" evidence="1">
    <location>
        <begin position="229"/>
        <end position="254"/>
    </location>
</feature>
<keyword evidence="4" id="KW-1185">Reference proteome</keyword>
<dbReference type="PATRIC" id="fig|665952.3.peg.2065"/>
<organism evidence="3 4">
    <name type="scientific">Bacillus smithii 7_3_47FAA</name>
    <dbReference type="NCBI Taxonomy" id="665952"/>
    <lineage>
        <taxon>Bacteria</taxon>
        <taxon>Bacillati</taxon>
        <taxon>Bacillota</taxon>
        <taxon>Bacilli</taxon>
        <taxon>Bacillales</taxon>
        <taxon>Bacillaceae</taxon>
        <taxon>Bacillus</taxon>
    </lineage>
</organism>
<keyword evidence="1" id="KW-0812">Transmembrane</keyword>
<sequence length="538" mass="60682">MYCKSCGAENSDSSNYCWQDGAYLAGDGRAYQLLTPKNESVYCSNCGEKVAETDNYCQSCGKELFLYKGTEREKQIKPAVSLGFPAFQFSYLKKAFIPSISAFILMLILNAALFLFEQHKFDDLIQNISENNQYFNFVEDLSREVNTDLYPLSHPIGLTDVVMFTHLVEPTFHFSVNGSAGYGDTGSMKGTLHIDTLFLLLIFIPIFSSFCIGVFKGRKQRTDSFYEQIYTAAAIGLIYGIFLSVFSLFSGFSFDRSFASQYYKIHLDFHTSYSFIQCFFTGGFIAAIFSLIGMLFARDYRHFTSHLIGNVSFGHAIHQGFSTFIRGLVSVMAVTVIVVLIQVNKWKENLALLLDISGMDKMTENTSMFATLVGTQLGAFIWNLLHLSPLTNHWKWEDSEGELTYSLFSGLNSSHPEFLPSDADLMNLLDPPIYLKLAVLIPIFLCLFAGYRLTMKNGLSFKEIAVFSLTYSFFMLCLAGISNWTVGTTFFSSDNNLEQSFHFSLGFHLFGVFIRSLLFSYLFAVLGGYLAKKRHIVN</sequence>
<proteinExistence type="predicted"/>
<dbReference type="Proteomes" id="UP000011747">
    <property type="component" value="Unassembled WGS sequence"/>
</dbReference>
<comment type="caution">
    <text evidence="3">The sequence shown here is derived from an EMBL/GenBank/DDBJ whole genome shotgun (WGS) entry which is preliminary data.</text>
</comment>